<dbReference type="EMBL" id="CAJVRC010000905">
    <property type="protein sequence ID" value="CAG8910035.1"/>
    <property type="molecule type" value="Genomic_DNA"/>
</dbReference>
<proteinExistence type="predicted"/>
<feature type="domain" description="DUF6546" evidence="1">
    <location>
        <begin position="396"/>
        <end position="495"/>
    </location>
</feature>
<accession>A0A9W4KQ13</accession>
<evidence type="ECO:0000259" key="1">
    <source>
        <dbReference type="Pfam" id="PF20183"/>
    </source>
</evidence>
<sequence length="500" mass="58178">MESLPPELMSRVVDYIVSDRPARSGIFLAPYATVDRRWQAMIERHTFSYIYINTNKRLEEFQRLVSTTRRRACVRTITLLVELESYDEKARARFETDEERQQNNKIFTATISTLFRIISGWSDNASIALNIEAQSPSDYTALKSRGEIKQRLRAAKPRVNDLLSQRYERSYLEFSKATSDSECPLVPAITSLSIQGLAEERLIEPASSVFIALKLPRLNRVELIMKDECKRDERLRQLLRNNFARNLHLFPTSVRKLSLQFHYLPPRDQNYPPPDVTVDGSDLLSSHLRNFSQQLESLYTTQSVIGPELFWPFNLQDDGDDLKLPFWPNLINVSVEYPQITPSGEWLCQRERGEAVDDDTDNAYDSFEDDENDYPEYVRIPLEDRKRTIFRTRIIPDYVDKFYLSAGQAALRMPKLRQMRLVANAARPEYAFEYEVQAGRAKLSWSNEDISDPRETDASARLEKAKRIYQPDEQVFQIWRKVALQHTGSELEVEFKECGT</sequence>
<dbReference type="Pfam" id="PF20183">
    <property type="entry name" value="DUF6546"/>
    <property type="match status" value="1"/>
</dbReference>
<organism evidence="2 3">
    <name type="scientific">Penicillium egyptiacum</name>
    <dbReference type="NCBI Taxonomy" id="1303716"/>
    <lineage>
        <taxon>Eukaryota</taxon>
        <taxon>Fungi</taxon>
        <taxon>Dikarya</taxon>
        <taxon>Ascomycota</taxon>
        <taxon>Pezizomycotina</taxon>
        <taxon>Eurotiomycetes</taxon>
        <taxon>Eurotiomycetidae</taxon>
        <taxon>Eurotiales</taxon>
        <taxon>Aspergillaceae</taxon>
        <taxon>Penicillium</taxon>
    </lineage>
</organism>
<keyword evidence="3" id="KW-1185">Reference proteome</keyword>
<protein>
    <recommendedName>
        <fullName evidence="1">DUF6546 domain-containing protein</fullName>
    </recommendedName>
</protein>
<evidence type="ECO:0000313" key="3">
    <source>
        <dbReference type="Proteomes" id="UP001154252"/>
    </source>
</evidence>
<dbReference type="Proteomes" id="UP001154252">
    <property type="component" value="Unassembled WGS sequence"/>
</dbReference>
<dbReference type="OrthoDB" id="4802432at2759"/>
<name>A0A9W4KQ13_9EURO</name>
<comment type="caution">
    <text evidence="2">The sequence shown here is derived from an EMBL/GenBank/DDBJ whole genome shotgun (WGS) entry which is preliminary data.</text>
</comment>
<dbReference type="InterPro" id="IPR046676">
    <property type="entry name" value="DUF6546"/>
</dbReference>
<evidence type="ECO:0000313" key="2">
    <source>
        <dbReference type="EMBL" id="CAG8910035.1"/>
    </source>
</evidence>
<reference evidence="2" key="1">
    <citation type="submission" date="2021-07" db="EMBL/GenBank/DDBJ databases">
        <authorList>
            <person name="Branca A.L. A."/>
        </authorList>
    </citation>
    <scope>NUCLEOTIDE SEQUENCE</scope>
</reference>
<gene>
    <name evidence="2" type="ORF">PEGY_LOCUS10837</name>
</gene>
<dbReference type="AlphaFoldDB" id="A0A9W4KQ13"/>